<evidence type="ECO:0000256" key="2">
    <source>
        <dbReference type="SAM" id="Coils"/>
    </source>
</evidence>
<accession>Q6CIC5</accession>
<dbReference type="PaxDb" id="284590-Q6CIC5"/>
<evidence type="ECO:0000313" key="5">
    <source>
        <dbReference type="Proteomes" id="UP000000598"/>
    </source>
</evidence>
<dbReference type="KEGG" id="kla:KLLA0_F27753g"/>
<evidence type="ECO:0000256" key="1">
    <source>
        <dbReference type="ARBA" id="ARBA00022786"/>
    </source>
</evidence>
<evidence type="ECO:0000256" key="3">
    <source>
        <dbReference type="SAM" id="MobiDB-lite"/>
    </source>
</evidence>
<name>Q6CIC5_KLULA</name>
<dbReference type="EMBL" id="CR382126">
    <property type="protein sequence ID" value="CAG99022.1"/>
    <property type="molecule type" value="Genomic_DNA"/>
</dbReference>
<organism evidence="4 5">
    <name type="scientific">Kluyveromyces lactis (strain ATCC 8585 / CBS 2359 / DSM 70799 / NBRC 1267 / NRRL Y-1140 / WM37)</name>
    <name type="common">Yeast</name>
    <name type="synonym">Candida sphaerica</name>
    <dbReference type="NCBI Taxonomy" id="284590"/>
    <lineage>
        <taxon>Eukaryota</taxon>
        <taxon>Fungi</taxon>
        <taxon>Dikarya</taxon>
        <taxon>Ascomycota</taxon>
        <taxon>Saccharomycotina</taxon>
        <taxon>Saccharomycetes</taxon>
        <taxon>Saccharomycetales</taxon>
        <taxon>Saccharomycetaceae</taxon>
        <taxon>Kluyveromyces</taxon>
    </lineage>
</organism>
<sequence length="113" mass="13068">MLRRDPTVLSLTSDDISELQEHLEEYKLQREIQTQHQDLLKSSAKMSRLAEIEGISNPSATRNDILSHSLHKMTPPQRYKQSASSDPRFIEQNSTQSTQDPPNPFYTYNHNDN</sequence>
<dbReference type="GO" id="GO:0031145">
    <property type="term" value="P:anaphase-promoting complex-dependent catabolic process"/>
    <property type="evidence" value="ECO:0007669"/>
    <property type="project" value="InterPro"/>
</dbReference>
<dbReference type="Pfam" id="PF10471">
    <property type="entry name" value="ANAPC_CDC26"/>
    <property type="match status" value="1"/>
</dbReference>
<keyword evidence="1" id="KW-0833">Ubl conjugation pathway</keyword>
<dbReference type="InParanoid" id="Q6CIC5"/>
<dbReference type="Proteomes" id="UP000000598">
    <property type="component" value="Chromosome F"/>
</dbReference>
<dbReference type="HOGENOM" id="CLU_2072596_0_0_1"/>
<keyword evidence="2" id="KW-0175">Coiled coil</keyword>
<feature type="coiled-coil region" evidence="2">
    <location>
        <begin position="9"/>
        <end position="36"/>
    </location>
</feature>
<protein>
    <submittedName>
        <fullName evidence="4">KLLA0F27753p</fullName>
    </submittedName>
</protein>
<gene>
    <name evidence="4" type="ORF">KLLA0_F27753g</name>
</gene>
<evidence type="ECO:0000313" key="4">
    <source>
        <dbReference type="EMBL" id="CAG99022.1"/>
    </source>
</evidence>
<keyword evidence="5" id="KW-1185">Reference proteome</keyword>
<dbReference type="InterPro" id="IPR018860">
    <property type="entry name" value="APC_suCDC26"/>
</dbReference>
<feature type="compositionally biased region" description="Polar residues" evidence="3">
    <location>
        <begin position="56"/>
        <end position="66"/>
    </location>
</feature>
<dbReference type="eggNOG" id="ENOG502SDJ0">
    <property type="taxonomic scope" value="Eukaryota"/>
</dbReference>
<proteinExistence type="predicted"/>
<dbReference type="GO" id="GO:0005680">
    <property type="term" value="C:anaphase-promoting complex"/>
    <property type="evidence" value="ECO:0007669"/>
    <property type="project" value="InterPro"/>
</dbReference>
<feature type="region of interest" description="Disordered" evidence="3">
    <location>
        <begin position="53"/>
        <end position="113"/>
    </location>
</feature>
<feature type="compositionally biased region" description="Polar residues" evidence="3">
    <location>
        <begin position="79"/>
        <end position="113"/>
    </location>
</feature>
<dbReference type="AlphaFoldDB" id="Q6CIC5"/>
<reference evidence="4 5" key="1">
    <citation type="journal article" date="2004" name="Nature">
        <title>Genome evolution in yeasts.</title>
        <authorList>
            <consortium name="Genolevures"/>
            <person name="Dujon B."/>
            <person name="Sherman D."/>
            <person name="Fischer G."/>
            <person name="Durrens P."/>
            <person name="Casaregola S."/>
            <person name="Lafontaine I."/>
            <person name="de Montigny J."/>
            <person name="Marck C."/>
            <person name="Neuveglise C."/>
            <person name="Talla E."/>
            <person name="Goffard N."/>
            <person name="Frangeul L."/>
            <person name="Aigle M."/>
            <person name="Anthouard V."/>
            <person name="Babour A."/>
            <person name="Barbe V."/>
            <person name="Barnay S."/>
            <person name="Blanchin S."/>
            <person name="Beckerich J.M."/>
            <person name="Beyne E."/>
            <person name="Bleykasten C."/>
            <person name="Boisrame A."/>
            <person name="Boyer J."/>
            <person name="Cattolico L."/>
            <person name="Confanioleri F."/>
            <person name="de Daruvar A."/>
            <person name="Despons L."/>
            <person name="Fabre E."/>
            <person name="Fairhead C."/>
            <person name="Ferry-Dumazet H."/>
            <person name="Groppi A."/>
            <person name="Hantraye F."/>
            <person name="Hennequin C."/>
            <person name="Jauniaux N."/>
            <person name="Joyet P."/>
            <person name="Kachouri R."/>
            <person name="Kerrest A."/>
            <person name="Koszul R."/>
            <person name="Lemaire M."/>
            <person name="Lesur I."/>
            <person name="Ma L."/>
            <person name="Muller H."/>
            <person name="Nicaud J.M."/>
            <person name="Nikolski M."/>
            <person name="Oztas S."/>
            <person name="Ozier-Kalogeropoulos O."/>
            <person name="Pellenz S."/>
            <person name="Potier S."/>
            <person name="Richard G.F."/>
            <person name="Straub M.L."/>
            <person name="Suleau A."/>
            <person name="Swennene D."/>
            <person name="Tekaia F."/>
            <person name="Wesolowski-Louvel M."/>
            <person name="Westhof E."/>
            <person name="Wirth B."/>
            <person name="Zeniou-Meyer M."/>
            <person name="Zivanovic I."/>
            <person name="Bolotin-Fukuhara M."/>
            <person name="Thierry A."/>
            <person name="Bouchier C."/>
            <person name="Caudron B."/>
            <person name="Scarpelli C."/>
            <person name="Gaillardin C."/>
            <person name="Weissenbach J."/>
            <person name="Wincker P."/>
            <person name="Souciet J.L."/>
        </authorList>
    </citation>
    <scope>NUCLEOTIDE SEQUENCE [LARGE SCALE GENOMIC DNA]</scope>
    <source>
        <strain evidence="5">ATCC 8585 / CBS 2359 / DSM 70799 / NBRC 1267 / NRRL Y-1140 / WM37</strain>
    </source>
</reference>